<organism evidence="2 3">
    <name type="scientific">Caloramator quimbayensis</name>
    <dbReference type="NCBI Taxonomy" id="1147123"/>
    <lineage>
        <taxon>Bacteria</taxon>
        <taxon>Bacillati</taxon>
        <taxon>Bacillota</taxon>
        <taxon>Clostridia</taxon>
        <taxon>Eubacteriales</taxon>
        <taxon>Clostridiaceae</taxon>
        <taxon>Caloramator</taxon>
    </lineage>
</organism>
<dbReference type="RefSeq" id="WP_078696526.1">
    <property type="nucleotide sequence ID" value="NZ_FUYH01000009.1"/>
</dbReference>
<accession>A0A1T4XIC7</accession>
<sequence length="73" mass="8531">MKKEKLIGIIIFSANTLFLGIAILLSQLSMYIDQLTGSYYNSFYPYIPKIIYVLFLINVSVSIYLYCYKDKKE</sequence>
<keyword evidence="1" id="KW-1133">Transmembrane helix</keyword>
<reference evidence="3" key="1">
    <citation type="submission" date="2017-02" db="EMBL/GenBank/DDBJ databases">
        <authorList>
            <person name="Varghese N."/>
            <person name="Submissions S."/>
        </authorList>
    </citation>
    <scope>NUCLEOTIDE SEQUENCE [LARGE SCALE GENOMIC DNA]</scope>
    <source>
        <strain evidence="3">USBA 833</strain>
    </source>
</reference>
<name>A0A1T4XIC7_9CLOT</name>
<evidence type="ECO:0000313" key="2">
    <source>
        <dbReference type="EMBL" id="SKA89310.1"/>
    </source>
</evidence>
<proteinExistence type="predicted"/>
<gene>
    <name evidence="2" type="ORF">SAMN05443428_109108</name>
</gene>
<protein>
    <recommendedName>
        <fullName evidence="4">Solute:sodium symporter small subunit</fullName>
    </recommendedName>
</protein>
<feature type="transmembrane region" description="Helical" evidence="1">
    <location>
        <begin position="7"/>
        <end position="30"/>
    </location>
</feature>
<evidence type="ECO:0000313" key="3">
    <source>
        <dbReference type="Proteomes" id="UP000190105"/>
    </source>
</evidence>
<keyword evidence="1" id="KW-0812">Transmembrane</keyword>
<evidence type="ECO:0008006" key="4">
    <source>
        <dbReference type="Google" id="ProtNLM"/>
    </source>
</evidence>
<feature type="transmembrane region" description="Helical" evidence="1">
    <location>
        <begin position="50"/>
        <end position="68"/>
    </location>
</feature>
<keyword evidence="3" id="KW-1185">Reference proteome</keyword>
<keyword evidence="1" id="KW-0472">Membrane</keyword>
<dbReference type="AlphaFoldDB" id="A0A1T4XIC7"/>
<dbReference type="EMBL" id="FUYH01000009">
    <property type="protein sequence ID" value="SKA89310.1"/>
    <property type="molecule type" value="Genomic_DNA"/>
</dbReference>
<evidence type="ECO:0000256" key="1">
    <source>
        <dbReference type="SAM" id="Phobius"/>
    </source>
</evidence>
<dbReference type="Proteomes" id="UP000190105">
    <property type="component" value="Unassembled WGS sequence"/>
</dbReference>